<dbReference type="CDD" id="cd10170">
    <property type="entry name" value="ASKHA_NBD_HSP70"/>
    <property type="match status" value="1"/>
</dbReference>
<dbReference type="EMBL" id="JAVDPF010000002">
    <property type="protein sequence ID" value="KAL1885874.1"/>
    <property type="molecule type" value="Genomic_DNA"/>
</dbReference>
<evidence type="ECO:0000256" key="1">
    <source>
        <dbReference type="ARBA" id="ARBA00022741"/>
    </source>
</evidence>
<evidence type="ECO:0000313" key="3">
    <source>
        <dbReference type="EMBL" id="KAL1885874.1"/>
    </source>
</evidence>
<organism evidence="3 4">
    <name type="scientific">Paecilomyces lecythidis</name>
    <dbReference type="NCBI Taxonomy" id="3004212"/>
    <lineage>
        <taxon>Eukaryota</taxon>
        <taxon>Fungi</taxon>
        <taxon>Dikarya</taxon>
        <taxon>Ascomycota</taxon>
        <taxon>Pezizomycotina</taxon>
        <taxon>Eurotiomycetes</taxon>
        <taxon>Eurotiomycetidae</taxon>
        <taxon>Eurotiales</taxon>
        <taxon>Thermoascaceae</taxon>
        <taxon>Paecilomyces</taxon>
    </lineage>
</organism>
<protein>
    <submittedName>
        <fullName evidence="3">Uncharacterized protein</fullName>
    </submittedName>
</protein>
<keyword evidence="4" id="KW-1185">Reference proteome</keyword>
<keyword evidence="1" id="KW-0547">Nucleotide-binding</keyword>
<accession>A0ABR3YEH6</accession>
<evidence type="ECO:0000313" key="4">
    <source>
        <dbReference type="Proteomes" id="UP001583193"/>
    </source>
</evidence>
<name>A0ABR3YEH6_9EURO</name>
<dbReference type="Gene3D" id="3.90.640.10">
    <property type="entry name" value="Actin, Chain A, domain 4"/>
    <property type="match status" value="1"/>
</dbReference>
<comment type="caution">
    <text evidence="3">The sequence shown here is derived from an EMBL/GenBank/DDBJ whole genome shotgun (WGS) entry which is preliminary data.</text>
</comment>
<dbReference type="PANTHER" id="PTHR14187">
    <property type="entry name" value="ALPHA KINASE/ELONGATION FACTOR 2 KINASE"/>
    <property type="match status" value="1"/>
</dbReference>
<dbReference type="PANTHER" id="PTHR14187:SF82">
    <property type="entry name" value="FAMILY CHAPERONE, PUTATIVE (AFU_ORTHOLOGUE AFUA_7G08575)-RELATED"/>
    <property type="match status" value="1"/>
</dbReference>
<dbReference type="Proteomes" id="UP001583193">
    <property type="component" value="Unassembled WGS sequence"/>
</dbReference>
<dbReference type="Gene3D" id="3.30.420.40">
    <property type="match status" value="2"/>
</dbReference>
<dbReference type="SUPFAM" id="SSF53067">
    <property type="entry name" value="Actin-like ATPase domain"/>
    <property type="match status" value="2"/>
</dbReference>
<proteinExistence type="predicted"/>
<gene>
    <name evidence="3" type="ORF">Plec18167_001370</name>
</gene>
<dbReference type="InterPro" id="IPR013126">
    <property type="entry name" value="Hsp_70_fam"/>
</dbReference>
<dbReference type="Pfam" id="PF00012">
    <property type="entry name" value="HSP70"/>
    <property type="match status" value="1"/>
</dbReference>
<dbReference type="InterPro" id="IPR043129">
    <property type="entry name" value="ATPase_NBD"/>
</dbReference>
<reference evidence="3 4" key="1">
    <citation type="journal article" date="2024" name="IMA Fungus">
        <title>IMA Genome - F19 : A genome assembly and annotation guide to empower mycologists, including annotated draft genome sequences of Ceratocystis pirilliformis, Diaporthe australafricana, Fusarium ophioides, Paecilomyces lecythidis, and Sporothrix stenoceras.</title>
        <authorList>
            <person name="Aylward J."/>
            <person name="Wilson A.M."/>
            <person name="Visagie C.M."/>
            <person name="Spraker J."/>
            <person name="Barnes I."/>
            <person name="Buitendag C."/>
            <person name="Ceriani C."/>
            <person name="Del Mar Angel L."/>
            <person name="du Plessis D."/>
            <person name="Fuchs T."/>
            <person name="Gasser K."/>
            <person name="Kramer D."/>
            <person name="Li W."/>
            <person name="Munsamy K."/>
            <person name="Piso A."/>
            <person name="Price J.L."/>
            <person name="Sonnekus B."/>
            <person name="Thomas C."/>
            <person name="van der Nest A."/>
            <person name="van Dijk A."/>
            <person name="van Heerden A."/>
            <person name="van Vuuren N."/>
            <person name="Yilmaz N."/>
            <person name="Duong T.A."/>
            <person name="van der Merwe N.A."/>
            <person name="Wingfield M.J."/>
            <person name="Wingfield B.D."/>
        </authorList>
    </citation>
    <scope>NUCLEOTIDE SEQUENCE [LARGE SCALE GENOMIC DNA]</scope>
    <source>
        <strain evidence="3 4">CMW 18167</strain>
    </source>
</reference>
<sequence length="438" mass="48119">MSASRNRHIVISLDFGTTYSGAAWAMADSPHEHYLVNQWPGKPPSSLNGLTSEKVPTEIAFEYNESGPTCFWGSEIPESMPRHQWIKLALDPTQKGPALHLSSVDHRGAPPPYHALPEDLVTNYLHCIHDHLMRVLESKIGAAFGAMTWEYVVTVPAIWTDAAKAKTNSCAQKAGLGKISSTRMISEPEAAAIHALQSSNPRALSVGDAIVLCDAGGGTVDLITFSIIELKPRLRLKEEAPGSGALCGSTFLNHRFQEFLKKKLSSDPGWGRDTLEEALQRFETVAKRTFDGDLGTEFTIPVPGICDNEDLGVYRGKIKISGRDMESIFHPILKQVLNLVEGQIGTSSERVSAVFLVGGFGQSPYLRKFIQERISPDIEVIQVVNGWTAVVRGALIKVVSEIAPSLETISVESRIARKHYGFVITLPFDPTYHDHRKK</sequence>
<keyword evidence="2" id="KW-0067">ATP-binding</keyword>
<evidence type="ECO:0000256" key="2">
    <source>
        <dbReference type="ARBA" id="ARBA00022840"/>
    </source>
</evidence>
<dbReference type="PRINTS" id="PR00301">
    <property type="entry name" value="HEATSHOCK70"/>
</dbReference>